<name>A0A1F7GE47_9BACT</name>
<evidence type="ECO:0000256" key="1">
    <source>
        <dbReference type="ARBA" id="ARBA00004651"/>
    </source>
</evidence>
<organism evidence="9 10">
    <name type="scientific">Candidatus Roizmanbacteria bacterium RIFCSPHIGHO2_01_FULL_39_12b</name>
    <dbReference type="NCBI Taxonomy" id="1802030"/>
    <lineage>
        <taxon>Bacteria</taxon>
        <taxon>Candidatus Roizmaniibacteriota</taxon>
    </lineage>
</organism>
<evidence type="ECO:0000259" key="8">
    <source>
        <dbReference type="Pfam" id="PF09335"/>
    </source>
</evidence>
<comment type="similarity">
    <text evidence="2 7">Belongs to the DedA family.</text>
</comment>
<keyword evidence="6 7" id="KW-0472">Membrane</keyword>
<accession>A0A1F7GE47</accession>
<feature type="transmembrane region" description="Helical" evidence="7">
    <location>
        <begin position="170"/>
        <end position="191"/>
    </location>
</feature>
<dbReference type="InterPro" id="IPR032818">
    <property type="entry name" value="DedA-like"/>
</dbReference>
<evidence type="ECO:0000256" key="5">
    <source>
        <dbReference type="ARBA" id="ARBA00022989"/>
    </source>
</evidence>
<gene>
    <name evidence="9" type="ORF">A2690_02105</name>
</gene>
<evidence type="ECO:0000256" key="2">
    <source>
        <dbReference type="ARBA" id="ARBA00010792"/>
    </source>
</evidence>
<proteinExistence type="inferred from homology"/>
<keyword evidence="4 7" id="KW-0812">Transmembrane</keyword>
<keyword evidence="5 7" id="KW-1133">Transmembrane helix</keyword>
<keyword evidence="3 7" id="KW-1003">Cell membrane</keyword>
<evidence type="ECO:0000256" key="6">
    <source>
        <dbReference type="ARBA" id="ARBA00023136"/>
    </source>
</evidence>
<evidence type="ECO:0000256" key="3">
    <source>
        <dbReference type="ARBA" id="ARBA00022475"/>
    </source>
</evidence>
<evidence type="ECO:0000256" key="7">
    <source>
        <dbReference type="RuleBase" id="RU367016"/>
    </source>
</evidence>
<dbReference type="AlphaFoldDB" id="A0A1F7GE47"/>
<dbReference type="Pfam" id="PF09335">
    <property type="entry name" value="VTT_dom"/>
    <property type="match status" value="1"/>
</dbReference>
<evidence type="ECO:0000256" key="4">
    <source>
        <dbReference type="ARBA" id="ARBA00022692"/>
    </source>
</evidence>
<feature type="transmembrane region" description="Helical" evidence="7">
    <location>
        <begin position="12"/>
        <end position="33"/>
    </location>
</feature>
<feature type="transmembrane region" description="Helical" evidence="7">
    <location>
        <begin position="138"/>
        <end position="158"/>
    </location>
</feature>
<comment type="subcellular location">
    <subcellularLocation>
        <location evidence="1 7">Cell membrane</location>
        <topology evidence="1 7">Multi-pass membrane protein</topology>
    </subcellularLocation>
</comment>
<feature type="transmembrane region" description="Helical" evidence="7">
    <location>
        <begin position="53"/>
        <end position="75"/>
    </location>
</feature>
<reference evidence="9 10" key="1">
    <citation type="journal article" date="2016" name="Nat. Commun.">
        <title>Thousands of microbial genomes shed light on interconnected biogeochemical processes in an aquifer system.</title>
        <authorList>
            <person name="Anantharaman K."/>
            <person name="Brown C.T."/>
            <person name="Hug L.A."/>
            <person name="Sharon I."/>
            <person name="Castelle C.J."/>
            <person name="Probst A.J."/>
            <person name="Thomas B.C."/>
            <person name="Singh A."/>
            <person name="Wilkins M.J."/>
            <person name="Karaoz U."/>
            <person name="Brodie E.L."/>
            <person name="Williams K.H."/>
            <person name="Hubbard S.S."/>
            <person name="Banfield J.F."/>
        </authorList>
    </citation>
    <scope>NUCLEOTIDE SEQUENCE [LARGE SCALE GENOMIC DNA]</scope>
</reference>
<dbReference type="GO" id="GO:0005886">
    <property type="term" value="C:plasma membrane"/>
    <property type="evidence" value="ECO:0007669"/>
    <property type="project" value="UniProtKB-SubCell"/>
</dbReference>
<dbReference type="PANTHER" id="PTHR30353:SF0">
    <property type="entry name" value="TRANSMEMBRANE PROTEIN"/>
    <property type="match status" value="1"/>
</dbReference>
<dbReference type="PANTHER" id="PTHR30353">
    <property type="entry name" value="INNER MEMBRANE PROTEIN DEDA-RELATED"/>
    <property type="match status" value="1"/>
</dbReference>
<comment type="caution">
    <text evidence="9">The sequence shown here is derived from an EMBL/GenBank/DDBJ whole genome shotgun (WGS) entry which is preliminary data.</text>
</comment>
<sequence>MHFDLTTILPTIGYLGVFAIVFAESGLLIGFFLPGDSLLFTAGFLASQNIFNIWFLILICFLGAVVGDSVGYWFGQKVGKRLFHKKDSILFHKNNLEKTQQFYEKYGKKTIVLARFMPVVRTFAPIVAGIGDMNYKDFLSYNIIGGILWAIGLPMLGYVAGNSFPDVDKYLLPILIVIIVVSVLPSFIHIAKDYLGKKKS</sequence>
<dbReference type="EMBL" id="MFZF01000003">
    <property type="protein sequence ID" value="OGK17144.1"/>
    <property type="molecule type" value="Genomic_DNA"/>
</dbReference>
<feature type="domain" description="VTT" evidence="8">
    <location>
        <begin position="33"/>
        <end position="158"/>
    </location>
</feature>
<evidence type="ECO:0000313" key="10">
    <source>
        <dbReference type="Proteomes" id="UP000178372"/>
    </source>
</evidence>
<dbReference type="InterPro" id="IPR032816">
    <property type="entry name" value="VTT_dom"/>
</dbReference>
<dbReference type="Proteomes" id="UP000178372">
    <property type="component" value="Unassembled WGS sequence"/>
</dbReference>
<protein>
    <recommendedName>
        <fullName evidence="8">VTT domain-containing protein</fullName>
    </recommendedName>
</protein>
<evidence type="ECO:0000313" key="9">
    <source>
        <dbReference type="EMBL" id="OGK17144.1"/>
    </source>
</evidence>